<dbReference type="Proteomes" id="UP000191285">
    <property type="component" value="Unassembled WGS sequence"/>
</dbReference>
<dbReference type="GO" id="GO:0008270">
    <property type="term" value="F:zinc ion binding"/>
    <property type="evidence" value="ECO:0007669"/>
    <property type="project" value="InterPro"/>
</dbReference>
<evidence type="ECO:0000256" key="4">
    <source>
        <dbReference type="ARBA" id="ARBA00023163"/>
    </source>
</evidence>
<feature type="compositionally biased region" description="Low complexity" evidence="6">
    <location>
        <begin position="26"/>
        <end position="47"/>
    </location>
</feature>
<dbReference type="GO" id="GO:0006351">
    <property type="term" value="P:DNA-templated transcription"/>
    <property type="evidence" value="ECO:0007669"/>
    <property type="project" value="InterPro"/>
</dbReference>
<keyword evidence="9" id="KW-1185">Reference proteome</keyword>
<accession>A0A1V6TU87</accession>
<evidence type="ECO:0000256" key="6">
    <source>
        <dbReference type="SAM" id="MobiDB-lite"/>
    </source>
</evidence>
<evidence type="ECO:0000256" key="2">
    <source>
        <dbReference type="ARBA" id="ARBA00023015"/>
    </source>
</evidence>
<dbReference type="EMBL" id="MLKD01000002">
    <property type="protein sequence ID" value="OQE29937.1"/>
    <property type="molecule type" value="Genomic_DNA"/>
</dbReference>
<dbReference type="OrthoDB" id="2593732at2759"/>
<dbReference type="InterPro" id="IPR036864">
    <property type="entry name" value="Zn2-C6_fun-type_DNA-bd_sf"/>
</dbReference>
<dbReference type="Pfam" id="PF04082">
    <property type="entry name" value="Fungal_trans"/>
    <property type="match status" value="1"/>
</dbReference>
<sequence>MSTDQRRIAPGPSPISDQNSPPPYGNTSNNQQPSTTSTTGAAGSAESTWKKRVSTACLACKKSKRKCSGTPPCTNCITFSRNCIFDESLDQRRRVAAKRTADELDYHRDFLNDIFTLVREADSSAGNGLLDVIRDRGSAEDVREYINETLSSLSGRLKTGNSLGSTSENFNQRHRNDSDVDVEAMSARVSTSTSSTSISDTSTTAATSTGKERENVQSAISKLEDLKEITSIHIEGGGGGGGEPSFRSKVMDLNYLCDEAPIKVPAKPWTNVTDDNDLVSHLVSLYFTWDYPVHAFLDRDVFLKYMCDPGNGEGEFCSAFLVNALLSNACYFSEFSEAYDIPGDISSKGCNFLAEAQRLKANGPSRPSLATLQGTLLMYERYAMSRDDDLGYAMLHEAIRMGESLGLVGNSGPRITSEQLSKDMDSSCRRTAWGLFNIDTMVHTGFLRPCLISYVNMPRVDRDSVQDQLIWQPYPSHRESRSSEISLYFDEGCNLSTIARDISKSTFGGEWSPGSSRESLYDQLQRWRALLPSKFEGDMPPHLILLLMRQHTLTINLFSCISDDVSEAPKTPESPRTSPEDKYNPWNIVQIAARGIASLARLHRREYGMSRAHPFALYAINLALFTMMEPPSFDILDQDFLSLASSLFIVASRSALGRNLFHIFRQSVRAKAQGDRVRDATSIPDELKDLFDEEPNNQGHSRFDEYAEGLEKLNRDEKYHGIGQGKSLQDYPGLGLSDMLDRYESLSLGKDRMLAERHRPAPC</sequence>
<feature type="region of interest" description="Disordered" evidence="6">
    <location>
        <begin position="157"/>
        <end position="215"/>
    </location>
</feature>
<dbReference type="CDD" id="cd12148">
    <property type="entry name" value="fungal_TF_MHR"/>
    <property type="match status" value="1"/>
</dbReference>
<dbReference type="Pfam" id="PF00172">
    <property type="entry name" value="Zn_clus"/>
    <property type="match status" value="1"/>
</dbReference>
<dbReference type="GO" id="GO:0000981">
    <property type="term" value="F:DNA-binding transcription factor activity, RNA polymerase II-specific"/>
    <property type="evidence" value="ECO:0007669"/>
    <property type="project" value="InterPro"/>
</dbReference>
<dbReference type="SMART" id="SM00066">
    <property type="entry name" value="GAL4"/>
    <property type="match status" value="1"/>
</dbReference>
<evidence type="ECO:0000313" key="8">
    <source>
        <dbReference type="EMBL" id="OQE29937.1"/>
    </source>
</evidence>
<dbReference type="PANTHER" id="PTHR47256">
    <property type="entry name" value="ZN(II)2CYS6 TRANSCRIPTION FACTOR (EUROFUNG)-RELATED"/>
    <property type="match status" value="1"/>
</dbReference>
<dbReference type="PROSITE" id="PS00463">
    <property type="entry name" value="ZN2_CY6_FUNGAL_1"/>
    <property type="match status" value="1"/>
</dbReference>
<evidence type="ECO:0000256" key="3">
    <source>
        <dbReference type="ARBA" id="ARBA00023125"/>
    </source>
</evidence>
<keyword evidence="2" id="KW-0805">Transcription regulation</keyword>
<comment type="caution">
    <text evidence="8">The sequence shown here is derived from an EMBL/GenBank/DDBJ whole genome shotgun (WGS) entry which is preliminary data.</text>
</comment>
<dbReference type="AlphaFoldDB" id="A0A1V6TU87"/>
<protein>
    <recommendedName>
        <fullName evidence="7">Zn(2)-C6 fungal-type domain-containing protein</fullName>
    </recommendedName>
</protein>
<dbReference type="Gene3D" id="4.10.240.10">
    <property type="entry name" value="Zn(2)-C6 fungal-type DNA-binding domain"/>
    <property type="match status" value="1"/>
</dbReference>
<evidence type="ECO:0000313" key="9">
    <source>
        <dbReference type="Proteomes" id="UP000191285"/>
    </source>
</evidence>
<keyword evidence="1" id="KW-0479">Metal-binding</keyword>
<name>A0A1V6TU87_9EURO</name>
<keyword evidence="4" id="KW-0804">Transcription</keyword>
<dbReference type="CDD" id="cd00067">
    <property type="entry name" value="GAL4"/>
    <property type="match status" value="1"/>
</dbReference>
<organism evidence="8 9">
    <name type="scientific">Penicillium steckii</name>
    <dbReference type="NCBI Taxonomy" id="303698"/>
    <lineage>
        <taxon>Eukaryota</taxon>
        <taxon>Fungi</taxon>
        <taxon>Dikarya</taxon>
        <taxon>Ascomycota</taxon>
        <taxon>Pezizomycotina</taxon>
        <taxon>Eurotiomycetes</taxon>
        <taxon>Eurotiomycetidae</taxon>
        <taxon>Eurotiales</taxon>
        <taxon>Aspergillaceae</taxon>
        <taxon>Penicillium</taxon>
    </lineage>
</organism>
<reference evidence="9" key="1">
    <citation type="journal article" date="2017" name="Nat. Microbiol.">
        <title>Global analysis of biosynthetic gene clusters reveals vast potential of secondary metabolite production in Penicillium species.</title>
        <authorList>
            <person name="Nielsen J.C."/>
            <person name="Grijseels S."/>
            <person name="Prigent S."/>
            <person name="Ji B."/>
            <person name="Dainat J."/>
            <person name="Nielsen K.F."/>
            <person name="Frisvad J.C."/>
            <person name="Workman M."/>
            <person name="Nielsen J."/>
        </authorList>
    </citation>
    <scope>NUCLEOTIDE SEQUENCE [LARGE SCALE GENOMIC DNA]</scope>
    <source>
        <strain evidence="9">IBT 24891</strain>
    </source>
</reference>
<evidence type="ECO:0000256" key="5">
    <source>
        <dbReference type="ARBA" id="ARBA00023242"/>
    </source>
</evidence>
<keyword evidence="3" id="KW-0238">DNA-binding</keyword>
<feature type="region of interest" description="Disordered" evidence="6">
    <location>
        <begin position="1"/>
        <end position="47"/>
    </location>
</feature>
<dbReference type="InterPro" id="IPR007219">
    <property type="entry name" value="XnlR_reg_dom"/>
</dbReference>
<feature type="compositionally biased region" description="Polar residues" evidence="6">
    <location>
        <begin position="157"/>
        <end position="170"/>
    </location>
</feature>
<feature type="compositionally biased region" description="Low complexity" evidence="6">
    <location>
        <begin position="190"/>
        <end position="209"/>
    </location>
</feature>
<dbReference type="PANTHER" id="PTHR47256:SF9">
    <property type="entry name" value="ZN(II)2CYS6 TRANSCRIPTION FACTOR (EUROFUNG)"/>
    <property type="match status" value="1"/>
</dbReference>
<dbReference type="STRING" id="303698.A0A1V6TU87"/>
<gene>
    <name evidence="8" type="ORF">PENSTE_c002G02238</name>
</gene>
<dbReference type="InterPro" id="IPR053187">
    <property type="entry name" value="Notoamide_regulator"/>
</dbReference>
<dbReference type="PROSITE" id="PS50048">
    <property type="entry name" value="ZN2_CY6_FUNGAL_2"/>
    <property type="match status" value="1"/>
</dbReference>
<dbReference type="InterPro" id="IPR001138">
    <property type="entry name" value="Zn2Cys6_DnaBD"/>
</dbReference>
<proteinExistence type="predicted"/>
<evidence type="ECO:0000259" key="7">
    <source>
        <dbReference type="PROSITE" id="PS50048"/>
    </source>
</evidence>
<dbReference type="SUPFAM" id="SSF57701">
    <property type="entry name" value="Zn2/Cys6 DNA-binding domain"/>
    <property type="match status" value="1"/>
</dbReference>
<keyword evidence="5" id="KW-0539">Nucleus</keyword>
<feature type="domain" description="Zn(2)-C6 fungal-type" evidence="7">
    <location>
        <begin position="56"/>
        <end position="85"/>
    </location>
</feature>
<dbReference type="GO" id="GO:0003677">
    <property type="term" value="F:DNA binding"/>
    <property type="evidence" value="ECO:0007669"/>
    <property type="project" value="UniProtKB-KW"/>
</dbReference>
<evidence type="ECO:0000256" key="1">
    <source>
        <dbReference type="ARBA" id="ARBA00022723"/>
    </source>
</evidence>